<organism evidence="3 4">
    <name type="scientific">Meganyctiphanes norvegica</name>
    <name type="common">Northern krill</name>
    <name type="synonym">Thysanopoda norvegica</name>
    <dbReference type="NCBI Taxonomy" id="48144"/>
    <lineage>
        <taxon>Eukaryota</taxon>
        <taxon>Metazoa</taxon>
        <taxon>Ecdysozoa</taxon>
        <taxon>Arthropoda</taxon>
        <taxon>Crustacea</taxon>
        <taxon>Multicrustacea</taxon>
        <taxon>Malacostraca</taxon>
        <taxon>Eumalacostraca</taxon>
        <taxon>Eucarida</taxon>
        <taxon>Euphausiacea</taxon>
        <taxon>Euphausiidae</taxon>
        <taxon>Meganyctiphanes</taxon>
    </lineage>
</organism>
<dbReference type="GO" id="GO:0099078">
    <property type="term" value="C:BORC complex"/>
    <property type="evidence" value="ECO:0007669"/>
    <property type="project" value="TreeGrafter"/>
</dbReference>
<proteinExistence type="inferred from homology"/>
<feature type="compositionally biased region" description="Basic and acidic residues" evidence="2">
    <location>
        <begin position="99"/>
        <end position="110"/>
    </location>
</feature>
<evidence type="ECO:0000313" key="3">
    <source>
        <dbReference type="EMBL" id="CAL4213518.1"/>
    </source>
</evidence>
<dbReference type="GO" id="GO:0043015">
    <property type="term" value="F:gamma-tubulin binding"/>
    <property type="evidence" value="ECO:0007669"/>
    <property type="project" value="TreeGrafter"/>
</dbReference>
<evidence type="ECO:0000256" key="2">
    <source>
        <dbReference type="SAM" id="MobiDB-lite"/>
    </source>
</evidence>
<sequence length="237" mass="26268">MSIIVDIIDILLFKVGNSASDHGGSPPLPPLSKMEECSVKLSALAGEQTYIPIITSGSFKTLIAIHNQHTANFMRTTIMDIEESHNHSEADTSAIMKEEEDHLSTFDSPKRGPTLSTSTSSFEALDPHDPNLSHLATTMFSHTSNYLKGELSAVLEDYTLLEQMNRATITKYADMHQIAGSVSRSAKDLNEKYIALQPYLDQIDQIEDSVTKLEAAAYKLDAYSKRLEAKFKSIEKK</sequence>
<dbReference type="GO" id="GO:0032418">
    <property type="term" value="P:lysosome localization"/>
    <property type="evidence" value="ECO:0007669"/>
    <property type="project" value="TreeGrafter"/>
</dbReference>
<comment type="similarity">
    <text evidence="1">Belongs to the BLOC1S2 family.</text>
</comment>
<keyword evidence="4" id="KW-1185">Reference proteome</keyword>
<dbReference type="EMBL" id="CAXKWB010089163">
    <property type="protein sequence ID" value="CAL4213518.1"/>
    <property type="molecule type" value="Genomic_DNA"/>
</dbReference>
<dbReference type="GO" id="GO:0000930">
    <property type="term" value="C:gamma-tubulin complex"/>
    <property type="evidence" value="ECO:0007669"/>
    <property type="project" value="TreeGrafter"/>
</dbReference>
<dbReference type="GO" id="GO:0016197">
    <property type="term" value="P:endosomal transport"/>
    <property type="evidence" value="ECO:0007669"/>
    <property type="project" value="TreeGrafter"/>
</dbReference>
<dbReference type="Pfam" id="PF10046">
    <property type="entry name" value="BLOC1_2"/>
    <property type="match status" value="1"/>
</dbReference>
<evidence type="ECO:0000256" key="1">
    <source>
        <dbReference type="ARBA" id="ARBA00008468"/>
    </source>
</evidence>
<comment type="caution">
    <text evidence="3">The sequence shown here is derived from an EMBL/GenBank/DDBJ whole genome shotgun (WGS) entry which is preliminary data.</text>
</comment>
<dbReference type="InterPro" id="IPR019269">
    <property type="entry name" value="BLOC1_su2"/>
</dbReference>
<dbReference type="Proteomes" id="UP001497623">
    <property type="component" value="Unassembled WGS sequence"/>
</dbReference>
<evidence type="ECO:0000313" key="4">
    <source>
        <dbReference type="Proteomes" id="UP001497623"/>
    </source>
</evidence>
<feature type="non-terminal residue" evidence="3">
    <location>
        <position position="237"/>
    </location>
</feature>
<dbReference type="PANTHER" id="PTHR46479:SF1">
    <property type="entry name" value="BIOGENESIS OF LYSOSOME-RELATED ORGANELLES COMPLEX 1 SUBUNIT 2"/>
    <property type="match status" value="1"/>
</dbReference>
<feature type="region of interest" description="Disordered" evidence="2">
    <location>
        <begin position="99"/>
        <end position="127"/>
    </location>
</feature>
<name>A0AAV2SMU7_MEGNR</name>
<dbReference type="GO" id="GO:0031083">
    <property type="term" value="C:BLOC-1 complex"/>
    <property type="evidence" value="ECO:0007669"/>
    <property type="project" value="TreeGrafter"/>
</dbReference>
<gene>
    <name evidence="3" type="ORF">MNOR_LOCUS38562</name>
</gene>
<evidence type="ECO:0008006" key="5">
    <source>
        <dbReference type="Google" id="ProtNLM"/>
    </source>
</evidence>
<protein>
    <recommendedName>
        <fullName evidence="5">Biogenesis of lysosome-related organelles complex 1 subunit 2</fullName>
    </recommendedName>
</protein>
<reference evidence="3 4" key="1">
    <citation type="submission" date="2024-05" db="EMBL/GenBank/DDBJ databases">
        <authorList>
            <person name="Wallberg A."/>
        </authorList>
    </citation>
    <scope>NUCLEOTIDE SEQUENCE [LARGE SCALE GENOMIC DNA]</scope>
</reference>
<dbReference type="AlphaFoldDB" id="A0AAV2SMU7"/>
<accession>A0AAV2SMU7</accession>
<dbReference type="PANTHER" id="PTHR46479">
    <property type="entry name" value="BIOGENESIS OF LYSOSOME-RELATED ORGANELLES COMPLEX 1 SUBUNIT 2"/>
    <property type="match status" value="1"/>
</dbReference>